<dbReference type="GO" id="GO:0009246">
    <property type="term" value="P:enterobacterial common antigen biosynthetic process"/>
    <property type="evidence" value="ECO:0007669"/>
    <property type="project" value="TreeGrafter"/>
</dbReference>
<evidence type="ECO:0000259" key="8">
    <source>
        <dbReference type="Pfam" id="PF01757"/>
    </source>
</evidence>
<dbReference type="GO" id="GO:0016413">
    <property type="term" value="F:O-acetyltransferase activity"/>
    <property type="evidence" value="ECO:0007669"/>
    <property type="project" value="TreeGrafter"/>
</dbReference>
<dbReference type="RefSeq" id="WP_129122638.1">
    <property type="nucleotide sequence ID" value="NZ_PEIB01000015.1"/>
</dbReference>
<dbReference type="PANTHER" id="PTHR40074:SF2">
    <property type="entry name" value="O-ACETYLTRANSFERASE WECH"/>
    <property type="match status" value="1"/>
</dbReference>
<feature type="transmembrane region" description="Helical" evidence="7">
    <location>
        <begin position="219"/>
        <end position="236"/>
    </location>
</feature>
<comment type="subcellular location">
    <subcellularLocation>
        <location evidence="1">Cell membrane</location>
        <topology evidence="1">Multi-pass membrane protein</topology>
    </subcellularLocation>
</comment>
<evidence type="ECO:0000313" key="10">
    <source>
        <dbReference type="Proteomes" id="UP000290287"/>
    </source>
</evidence>
<dbReference type="Proteomes" id="UP000290287">
    <property type="component" value="Unassembled WGS sequence"/>
</dbReference>
<feature type="domain" description="Acyltransferase 3" evidence="8">
    <location>
        <begin position="7"/>
        <end position="241"/>
    </location>
</feature>
<evidence type="ECO:0000256" key="4">
    <source>
        <dbReference type="ARBA" id="ARBA00022692"/>
    </source>
</evidence>
<keyword evidence="9" id="KW-0012">Acyltransferase</keyword>
<name>A0A4Q0YPB7_9GAMM</name>
<evidence type="ECO:0000256" key="7">
    <source>
        <dbReference type="SAM" id="Phobius"/>
    </source>
</evidence>
<organism evidence="9 10">
    <name type="scientific">Veronia nyctiphanis</name>
    <dbReference type="NCBI Taxonomy" id="1278244"/>
    <lineage>
        <taxon>Bacteria</taxon>
        <taxon>Pseudomonadati</taxon>
        <taxon>Pseudomonadota</taxon>
        <taxon>Gammaproteobacteria</taxon>
        <taxon>Vibrionales</taxon>
        <taxon>Vibrionaceae</taxon>
        <taxon>Veronia</taxon>
    </lineage>
</organism>
<dbReference type="InterPro" id="IPR002656">
    <property type="entry name" value="Acyl_transf_3_dom"/>
</dbReference>
<keyword evidence="9" id="KW-0808">Transferase</keyword>
<dbReference type="AlphaFoldDB" id="A0A4Q0YPB7"/>
<sequence length="317" mass="36113">MQRSLMLDMARVFAIALVLIAHFGQLLGHASGDFFGIKNFYYVSLGGVGVSLFLLLSGLLVGLTDAHRSPRFLPYMKKKVVRIYPMYLLTVPLSFVGYLLSGLVLDGGLPDVFPNGFWIDTLGSVTGAYAWLGLWGGPYNPPSWFIGLIMAMYLLAVPLIGLFKWSPNVTLQFLFILSVFSRWYVGAEGVFPFDDSVFDDLKGWTYRQFGFMPGRPTDWFPLCRVFEFALGIYLALQVKHNFWFKLDISLLRKPVTFLSDIAFPLFLLHYPFMFLVMMFNDWGMNTSLSISMFLVFIVVMAWCVTQAESLLMKRVYI</sequence>
<comment type="similarity">
    <text evidence="2">Belongs to the acyltransferase 3 family.</text>
</comment>
<feature type="transmembrane region" description="Helical" evidence="7">
    <location>
        <begin position="84"/>
        <end position="105"/>
    </location>
</feature>
<comment type="caution">
    <text evidence="9">The sequence shown here is derived from an EMBL/GenBank/DDBJ whole genome shotgun (WGS) entry which is preliminary data.</text>
</comment>
<feature type="transmembrane region" description="Helical" evidence="7">
    <location>
        <begin position="257"/>
        <end position="279"/>
    </location>
</feature>
<accession>A0A4Q0YPB7</accession>
<dbReference type="EMBL" id="PEIB01000015">
    <property type="protein sequence ID" value="RXJ72792.1"/>
    <property type="molecule type" value="Genomic_DNA"/>
</dbReference>
<feature type="transmembrane region" description="Helical" evidence="7">
    <location>
        <begin position="144"/>
        <end position="162"/>
    </location>
</feature>
<dbReference type="OrthoDB" id="9767863at2"/>
<feature type="transmembrane region" description="Helical" evidence="7">
    <location>
        <begin position="285"/>
        <end position="304"/>
    </location>
</feature>
<dbReference type="GO" id="GO:0005886">
    <property type="term" value="C:plasma membrane"/>
    <property type="evidence" value="ECO:0007669"/>
    <property type="project" value="UniProtKB-SubCell"/>
</dbReference>
<keyword evidence="4 7" id="KW-0812">Transmembrane</keyword>
<dbReference type="Pfam" id="PF01757">
    <property type="entry name" value="Acyl_transf_3"/>
    <property type="match status" value="1"/>
</dbReference>
<evidence type="ECO:0000256" key="5">
    <source>
        <dbReference type="ARBA" id="ARBA00022989"/>
    </source>
</evidence>
<evidence type="ECO:0000256" key="6">
    <source>
        <dbReference type="ARBA" id="ARBA00023136"/>
    </source>
</evidence>
<keyword evidence="5 7" id="KW-1133">Transmembrane helix</keyword>
<proteinExistence type="inferred from homology"/>
<evidence type="ECO:0000256" key="2">
    <source>
        <dbReference type="ARBA" id="ARBA00007400"/>
    </source>
</evidence>
<keyword evidence="3" id="KW-1003">Cell membrane</keyword>
<dbReference type="PANTHER" id="PTHR40074">
    <property type="entry name" value="O-ACETYLTRANSFERASE WECH"/>
    <property type="match status" value="1"/>
</dbReference>
<keyword evidence="6 7" id="KW-0472">Membrane</keyword>
<keyword evidence="10" id="KW-1185">Reference proteome</keyword>
<protein>
    <submittedName>
        <fullName evidence="9">Acyltransferase</fullName>
    </submittedName>
</protein>
<evidence type="ECO:0000256" key="3">
    <source>
        <dbReference type="ARBA" id="ARBA00022475"/>
    </source>
</evidence>
<evidence type="ECO:0000313" key="9">
    <source>
        <dbReference type="EMBL" id="RXJ72792.1"/>
    </source>
</evidence>
<reference evidence="9 10" key="1">
    <citation type="submission" date="2017-10" db="EMBL/GenBank/DDBJ databases">
        <title>Nyctiphanis sp. nov., isolated from the stomach of the euphausiid Nyctiphanes simplex (Hansen, 1911) in the Gulf of California.</title>
        <authorList>
            <person name="Gomez-Gil B."/>
            <person name="Aguilar-Mendez M."/>
            <person name="Lopez-Cortes A."/>
            <person name="Gomez-Gutierrez J."/>
            <person name="Roque A."/>
            <person name="Lang E."/>
            <person name="Gonzalez-Castillo A."/>
        </authorList>
    </citation>
    <scope>NUCLEOTIDE SEQUENCE [LARGE SCALE GENOMIC DNA]</scope>
    <source>
        <strain evidence="9 10">CAIM 600</strain>
    </source>
</reference>
<feature type="transmembrane region" description="Helical" evidence="7">
    <location>
        <begin position="40"/>
        <end position="63"/>
    </location>
</feature>
<evidence type="ECO:0000256" key="1">
    <source>
        <dbReference type="ARBA" id="ARBA00004651"/>
    </source>
</evidence>
<gene>
    <name evidence="9" type="ORF">CS022_13070</name>
</gene>